<evidence type="ECO:0000313" key="2">
    <source>
        <dbReference type="Proteomes" id="UP000324222"/>
    </source>
</evidence>
<dbReference type="EMBL" id="VSRR010033321">
    <property type="protein sequence ID" value="MPC71659.1"/>
    <property type="molecule type" value="Genomic_DNA"/>
</dbReference>
<comment type="caution">
    <text evidence="1">The sequence shown here is derived from an EMBL/GenBank/DDBJ whole genome shotgun (WGS) entry which is preliminary data.</text>
</comment>
<protein>
    <submittedName>
        <fullName evidence="1">Uncharacterized protein</fullName>
    </submittedName>
</protein>
<organism evidence="1 2">
    <name type="scientific">Portunus trituberculatus</name>
    <name type="common">Swimming crab</name>
    <name type="synonym">Neptunus trituberculatus</name>
    <dbReference type="NCBI Taxonomy" id="210409"/>
    <lineage>
        <taxon>Eukaryota</taxon>
        <taxon>Metazoa</taxon>
        <taxon>Ecdysozoa</taxon>
        <taxon>Arthropoda</taxon>
        <taxon>Crustacea</taxon>
        <taxon>Multicrustacea</taxon>
        <taxon>Malacostraca</taxon>
        <taxon>Eumalacostraca</taxon>
        <taxon>Eucarida</taxon>
        <taxon>Decapoda</taxon>
        <taxon>Pleocyemata</taxon>
        <taxon>Brachyura</taxon>
        <taxon>Eubrachyura</taxon>
        <taxon>Portunoidea</taxon>
        <taxon>Portunidae</taxon>
        <taxon>Portuninae</taxon>
        <taxon>Portunus</taxon>
    </lineage>
</organism>
<name>A0A5B7HPN8_PORTR</name>
<gene>
    <name evidence="1" type="ORF">E2C01_065945</name>
</gene>
<keyword evidence="2" id="KW-1185">Reference proteome</keyword>
<sequence length="82" mass="8834">MVCNGTSRNSTTFAARDVLGIGEEGEGAGRVVKVAGVGADSSPDSSPLLTSSSIFWSSVRLSVISLIFFMQMPIRYELYIWN</sequence>
<evidence type="ECO:0000313" key="1">
    <source>
        <dbReference type="EMBL" id="MPC71659.1"/>
    </source>
</evidence>
<dbReference type="Proteomes" id="UP000324222">
    <property type="component" value="Unassembled WGS sequence"/>
</dbReference>
<accession>A0A5B7HPN8</accession>
<proteinExistence type="predicted"/>
<reference evidence="1 2" key="1">
    <citation type="submission" date="2019-05" db="EMBL/GenBank/DDBJ databases">
        <title>Another draft genome of Portunus trituberculatus and its Hox gene families provides insights of decapod evolution.</title>
        <authorList>
            <person name="Jeong J.-H."/>
            <person name="Song I."/>
            <person name="Kim S."/>
            <person name="Choi T."/>
            <person name="Kim D."/>
            <person name="Ryu S."/>
            <person name="Kim W."/>
        </authorList>
    </citation>
    <scope>NUCLEOTIDE SEQUENCE [LARGE SCALE GENOMIC DNA]</scope>
    <source>
        <tissue evidence="1">Muscle</tissue>
    </source>
</reference>
<dbReference type="AlphaFoldDB" id="A0A5B7HPN8"/>